<dbReference type="Proteomes" id="UP000790787">
    <property type="component" value="Chromosome 18"/>
</dbReference>
<reference evidence="2" key="2">
    <citation type="submission" date="2025-08" db="UniProtKB">
        <authorList>
            <consortium name="RefSeq"/>
        </authorList>
    </citation>
    <scope>IDENTIFICATION</scope>
    <source>
        <tissue evidence="2">Leaf</tissue>
    </source>
</reference>
<gene>
    <name evidence="2" type="primary">LOC107805513</name>
</gene>
<reference evidence="1" key="1">
    <citation type="journal article" date="2014" name="Nat. Commun.">
        <title>The tobacco genome sequence and its comparison with those of tomato and potato.</title>
        <authorList>
            <person name="Sierro N."/>
            <person name="Battey J.N."/>
            <person name="Ouadi S."/>
            <person name="Bakaher N."/>
            <person name="Bovet L."/>
            <person name="Willig A."/>
            <person name="Goepfert S."/>
            <person name="Peitsch M.C."/>
            <person name="Ivanov N.V."/>
        </authorList>
    </citation>
    <scope>NUCLEOTIDE SEQUENCE [LARGE SCALE GENOMIC DNA]</scope>
</reference>
<dbReference type="RefSeq" id="XP_075093163.1">
    <property type="nucleotide sequence ID" value="XM_075237062.1"/>
</dbReference>
<evidence type="ECO:0000313" key="2">
    <source>
        <dbReference type="RefSeq" id="XP_075093163.1"/>
    </source>
</evidence>
<name>A0AC58T7E6_TOBAC</name>
<keyword evidence="1" id="KW-1185">Reference proteome</keyword>
<organism evidence="1 2">
    <name type="scientific">Nicotiana tabacum</name>
    <name type="common">Common tobacco</name>
    <dbReference type="NCBI Taxonomy" id="4097"/>
    <lineage>
        <taxon>Eukaryota</taxon>
        <taxon>Viridiplantae</taxon>
        <taxon>Streptophyta</taxon>
        <taxon>Embryophyta</taxon>
        <taxon>Tracheophyta</taxon>
        <taxon>Spermatophyta</taxon>
        <taxon>Magnoliopsida</taxon>
        <taxon>eudicotyledons</taxon>
        <taxon>Gunneridae</taxon>
        <taxon>Pentapetalae</taxon>
        <taxon>asterids</taxon>
        <taxon>lamiids</taxon>
        <taxon>Solanales</taxon>
        <taxon>Solanaceae</taxon>
        <taxon>Nicotianoideae</taxon>
        <taxon>Nicotianeae</taxon>
        <taxon>Nicotiana</taxon>
    </lineage>
</organism>
<evidence type="ECO:0000313" key="1">
    <source>
        <dbReference type="Proteomes" id="UP000790787"/>
    </source>
</evidence>
<protein>
    <submittedName>
        <fullName evidence="2">Importin subunit alpha-1b</fullName>
    </submittedName>
</protein>
<proteinExistence type="predicted"/>
<sequence>MKFSVILRFAQFIKMPYVPQQLKDDSAWILVLIFSRNLAEIFDMDEYELVVEVIVKLLDFPDESLCEKALLVVGQIAAGDCDCLLDHGALTPLLNKSKEANNNFPMQREATRILSKIFKSKLDLPSEQVISAVYSLLELLRSNDDEVLTNVCYALSYCIDGIYGIIQHHDNFSLIYDRLVGLLRHESCSVIIPVLKIVVGIVEREASWYCKFNPADLGCLVTLLDNHNEDGDVVNDICSIICGVVSCGNMEVLGGYLLHRGSV</sequence>
<accession>A0AC58T7E6</accession>